<sequence>MTAGPIVYCNSVGVRSPNLSDNGSGTSGPMYTDTAGGLVNSSELIQFSGHQHFRLHLVLSILSGKAVQIDKIRSDDKDPSLQGFKRQKLCAPEPTLLQTLESALCLLVFGSPVS</sequence>
<dbReference type="STRING" id="486041.B0CS02"/>
<dbReference type="InterPro" id="IPR013792">
    <property type="entry name" value="RNA3'P_cycl/enolpyr_Trfase_a/b"/>
</dbReference>
<protein>
    <submittedName>
        <fullName evidence="2">Predicted protein</fullName>
    </submittedName>
</protein>
<reference evidence="2 3" key="1">
    <citation type="journal article" date="2008" name="Nature">
        <title>The genome of Laccaria bicolor provides insights into mycorrhizal symbiosis.</title>
        <authorList>
            <person name="Martin F."/>
            <person name="Aerts A."/>
            <person name="Ahren D."/>
            <person name="Brun A."/>
            <person name="Danchin E.G.J."/>
            <person name="Duchaussoy F."/>
            <person name="Gibon J."/>
            <person name="Kohler A."/>
            <person name="Lindquist E."/>
            <person name="Pereda V."/>
            <person name="Salamov A."/>
            <person name="Shapiro H.J."/>
            <person name="Wuyts J."/>
            <person name="Blaudez D."/>
            <person name="Buee M."/>
            <person name="Brokstein P."/>
            <person name="Canbaeck B."/>
            <person name="Cohen D."/>
            <person name="Courty P.E."/>
            <person name="Coutinho P.M."/>
            <person name="Delaruelle C."/>
            <person name="Detter J.C."/>
            <person name="Deveau A."/>
            <person name="DiFazio S."/>
            <person name="Duplessis S."/>
            <person name="Fraissinet-Tachet L."/>
            <person name="Lucic E."/>
            <person name="Frey-Klett P."/>
            <person name="Fourrey C."/>
            <person name="Feussner I."/>
            <person name="Gay G."/>
            <person name="Grimwood J."/>
            <person name="Hoegger P.J."/>
            <person name="Jain P."/>
            <person name="Kilaru S."/>
            <person name="Labbe J."/>
            <person name="Lin Y.C."/>
            <person name="Legue V."/>
            <person name="Le Tacon F."/>
            <person name="Marmeisse R."/>
            <person name="Melayah D."/>
            <person name="Montanini B."/>
            <person name="Muratet M."/>
            <person name="Nehls U."/>
            <person name="Niculita-Hirzel H."/>
            <person name="Oudot-Le Secq M.P."/>
            <person name="Peter M."/>
            <person name="Quesneville H."/>
            <person name="Rajashekar B."/>
            <person name="Reich M."/>
            <person name="Rouhier N."/>
            <person name="Schmutz J."/>
            <person name="Yin T."/>
            <person name="Chalot M."/>
            <person name="Henrissat B."/>
            <person name="Kuees U."/>
            <person name="Lucas S."/>
            <person name="Van de Peer Y."/>
            <person name="Podila G.K."/>
            <person name="Polle A."/>
            <person name="Pukkila P.J."/>
            <person name="Richardson P.M."/>
            <person name="Rouze P."/>
            <person name="Sanders I.R."/>
            <person name="Stajich J.E."/>
            <person name="Tunlid A."/>
            <person name="Tuskan G."/>
            <person name="Grigoriev I.V."/>
        </authorList>
    </citation>
    <scope>NUCLEOTIDE SEQUENCE [LARGE SCALE GENOMIC DNA]</scope>
    <source>
        <strain evidence="3">S238N-H82 / ATCC MYA-4686</strain>
    </source>
</reference>
<dbReference type="InterPro" id="IPR037136">
    <property type="entry name" value="RNA3'_phos_cyclase_dom_sf"/>
</dbReference>
<gene>
    <name evidence="2" type="ORF">LACBIDRAFT_305817</name>
</gene>
<dbReference type="GO" id="GO:0003824">
    <property type="term" value="F:catalytic activity"/>
    <property type="evidence" value="ECO:0007669"/>
    <property type="project" value="InterPro"/>
</dbReference>
<dbReference type="InterPro" id="IPR023797">
    <property type="entry name" value="RNA3'_phos_cyclase_dom"/>
</dbReference>
<keyword evidence="3" id="KW-1185">Reference proteome</keyword>
<proteinExistence type="predicted"/>
<dbReference type="RefSeq" id="XP_001875329.1">
    <property type="nucleotide sequence ID" value="XM_001875294.1"/>
</dbReference>
<evidence type="ECO:0000313" key="2">
    <source>
        <dbReference type="EMBL" id="EDR14770.1"/>
    </source>
</evidence>
<dbReference type="Gene3D" id="3.65.10.20">
    <property type="entry name" value="RNA 3'-terminal phosphate cyclase domain"/>
    <property type="match status" value="1"/>
</dbReference>
<evidence type="ECO:0000259" key="1">
    <source>
        <dbReference type="Pfam" id="PF01137"/>
    </source>
</evidence>
<evidence type="ECO:0000313" key="3">
    <source>
        <dbReference type="Proteomes" id="UP000001194"/>
    </source>
</evidence>
<dbReference type="OrthoDB" id="1911237at2759"/>
<dbReference type="GeneID" id="6070170"/>
<dbReference type="Proteomes" id="UP000001194">
    <property type="component" value="Unassembled WGS sequence"/>
</dbReference>
<dbReference type="AlphaFoldDB" id="B0CS02"/>
<dbReference type="EMBL" id="DS547092">
    <property type="protein sequence ID" value="EDR14770.1"/>
    <property type="molecule type" value="Genomic_DNA"/>
</dbReference>
<organism evidence="3">
    <name type="scientific">Laccaria bicolor (strain S238N-H82 / ATCC MYA-4686)</name>
    <name type="common">Bicoloured deceiver</name>
    <name type="synonym">Laccaria laccata var. bicolor</name>
    <dbReference type="NCBI Taxonomy" id="486041"/>
    <lineage>
        <taxon>Eukaryota</taxon>
        <taxon>Fungi</taxon>
        <taxon>Dikarya</taxon>
        <taxon>Basidiomycota</taxon>
        <taxon>Agaricomycotina</taxon>
        <taxon>Agaricomycetes</taxon>
        <taxon>Agaricomycetidae</taxon>
        <taxon>Agaricales</taxon>
        <taxon>Agaricineae</taxon>
        <taxon>Hydnangiaceae</taxon>
        <taxon>Laccaria</taxon>
    </lineage>
</organism>
<dbReference type="HOGENOM" id="CLU_2121493_0_0_1"/>
<dbReference type="InParanoid" id="B0CS02"/>
<dbReference type="KEGG" id="lbc:LACBIDRAFT_305817"/>
<name>B0CS02_LACBS</name>
<dbReference type="Pfam" id="PF01137">
    <property type="entry name" value="RTC"/>
    <property type="match status" value="1"/>
</dbReference>
<dbReference type="SUPFAM" id="SSF55205">
    <property type="entry name" value="EPT/RTPC-like"/>
    <property type="match status" value="1"/>
</dbReference>
<feature type="domain" description="RNA 3'-terminal phosphate cyclase" evidence="1">
    <location>
        <begin position="46"/>
        <end position="83"/>
    </location>
</feature>
<accession>B0CS02</accession>